<evidence type="ECO:0000256" key="7">
    <source>
        <dbReference type="SAM" id="MobiDB-lite"/>
    </source>
</evidence>
<evidence type="ECO:0000256" key="3">
    <source>
        <dbReference type="ARBA" id="ARBA00022723"/>
    </source>
</evidence>
<keyword evidence="3" id="KW-0479">Metal-binding</keyword>
<feature type="compositionally biased region" description="Basic and acidic residues" evidence="7">
    <location>
        <begin position="187"/>
        <end position="198"/>
    </location>
</feature>
<dbReference type="Pfam" id="PF16347">
    <property type="entry name" value="SGSH_C"/>
    <property type="match status" value="1"/>
</dbReference>
<dbReference type="EMBL" id="SJPW01000003">
    <property type="protein sequence ID" value="TWU56618.1"/>
    <property type="molecule type" value="Genomic_DNA"/>
</dbReference>
<dbReference type="PANTHER" id="PTHR42693">
    <property type="entry name" value="ARYLSULFATASE FAMILY MEMBER"/>
    <property type="match status" value="1"/>
</dbReference>
<dbReference type="GO" id="GO:0004065">
    <property type="term" value="F:arylsulfatase activity"/>
    <property type="evidence" value="ECO:0007669"/>
    <property type="project" value="TreeGrafter"/>
</dbReference>
<dbReference type="Proteomes" id="UP000318288">
    <property type="component" value="Unassembled WGS sequence"/>
</dbReference>
<dbReference type="InterPro" id="IPR050738">
    <property type="entry name" value="Sulfatase"/>
</dbReference>
<dbReference type="OrthoDB" id="9783154at2"/>
<dbReference type="Gene3D" id="3.30.1120.10">
    <property type="match status" value="1"/>
</dbReference>
<accession>A0A5C6F5J9</accession>
<proteinExistence type="inferred from homology"/>
<evidence type="ECO:0000259" key="8">
    <source>
        <dbReference type="Pfam" id="PF16347"/>
    </source>
</evidence>
<comment type="cofactor">
    <cofactor evidence="1">
        <name>Ca(2+)</name>
        <dbReference type="ChEBI" id="CHEBI:29108"/>
    </cofactor>
</comment>
<dbReference type="PANTHER" id="PTHR42693:SF42">
    <property type="entry name" value="ARYLSULFATASE G"/>
    <property type="match status" value="1"/>
</dbReference>
<comment type="caution">
    <text evidence="9">The sequence shown here is derived from an EMBL/GenBank/DDBJ whole genome shotgun (WGS) entry which is preliminary data.</text>
</comment>
<evidence type="ECO:0000256" key="2">
    <source>
        <dbReference type="ARBA" id="ARBA00008779"/>
    </source>
</evidence>
<dbReference type="InterPro" id="IPR032506">
    <property type="entry name" value="SGSH_C"/>
</dbReference>
<evidence type="ECO:0000313" key="10">
    <source>
        <dbReference type="Proteomes" id="UP000318288"/>
    </source>
</evidence>
<organism evidence="9 10">
    <name type="scientific">Rubripirellula tenax</name>
    <dbReference type="NCBI Taxonomy" id="2528015"/>
    <lineage>
        <taxon>Bacteria</taxon>
        <taxon>Pseudomonadati</taxon>
        <taxon>Planctomycetota</taxon>
        <taxon>Planctomycetia</taxon>
        <taxon>Pirellulales</taxon>
        <taxon>Pirellulaceae</taxon>
        <taxon>Rubripirellula</taxon>
    </lineage>
</organism>
<evidence type="ECO:0000256" key="6">
    <source>
        <dbReference type="ARBA" id="ARBA00022837"/>
    </source>
</evidence>
<feature type="domain" description="N-sulphoglucosamine sulphohydrolase C-terminal" evidence="8">
    <location>
        <begin position="34"/>
        <end position="170"/>
    </location>
</feature>
<keyword evidence="5" id="KW-0378">Hydrolase</keyword>
<gene>
    <name evidence="9" type="ORF">Poly51_25340</name>
</gene>
<dbReference type="AlphaFoldDB" id="A0A5C6F5J9"/>
<evidence type="ECO:0000256" key="5">
    <source>
        <dbReference type="ARBA" id="ARBA00022801"/>
    </source>
</evidence>
<keyword evidence="6" id="KW-0106">Calcium</keyword>
<comment type="similarity">
    <text evidence="2">Belongs to the sulfatase family.</text>
</comment>
<protein>
    <submittedName>
        <fullName evidence="9">Sulfatase</fullName>
    </submittedName>
</protein>
<reference evidence="9 10" key="1">
    <citation type="submission" date="2019-02" db="EMBL/GenBank/DDBJ databases">
        <title>Deep-cultivation of Planctomycetes and their phenomic and genomic characterization uncovers novel biology.</title>
        <authorList>
            <person name="Wiegand S."/>
            <person name="Jogler M."/>
            <person name="Boedeker C."/>
            <person name="Pinto D."/>
            <person name="Vollmers J."/>
            <person name="Rivas-Marin E."/>
            <person name="Kohn T."/>
            <person name="Peeters S.H."/>
            <person name="Heuer A."/>
            <person name="Rast P."/>
            <person name="Oberbeckmann S."/>
            <person name="Bunk B."/>
            <person name="Jeske O."/>
            <person name="Meyerdierks A."/>
            <person name="Storesund J.E."/>
            <person name="Kallscheuer N."/>
            <person name="Luecker S."/>
            <person name="Lage O.M."/>
            <person name="Pohl T."/>
            <person name="Merkel B.J."/>
            <person name="Hornburger P."/>
            <person name="Mueller R.-W."/>
            <person name="Bruemmer F."/>
            <person name="Labrenz M."/>
            <person name="Spormann A.M."/>
            <person name="Op Den Camp H."/>
            <person name="Overmann J."/>
            <person name="Amann R."/>
            <person name="Jetten M.S.M."/>
            <person name="Mascher T."/>
            <person name="Medema M.H."/>
            <person name="Devos D.P."/>
            <person name="Kaster A.-K."/>
            <person name="Ovreas L."/>
            <person name="Rohde M."/>
            <person name="Galperin M.Y."/>
            <person name="Jogler C."/>
        </authorList>
    </citation>
    <scope>NUCLEOTIDE SEQUENCE [LARGE SCALE GENOMIC DNA]</scope>
    <source>
        <strain evidence="9 10">Poly51</strain>
    </source>
</reference>
<evidence type="ECO:0000313" key="9">
    <source>
        <dbReference type="EMBL" id="TWU56618.1"/>
    </source>
</evidence>
<keyword evidence="4" id="KW-0732">Signal</keyword>
<sequence length="198" mass="21887">MIVFYSDNGGLAQRYGKATGFTKNPPLRRGKGSAYEGGLREPAIVHWPGVTTPGTVCDTPIITMDLFSTFQEMAGVQSDSNAASDGTSLVTLLRTQTAKIDRDLFWHYPHYHAGGDGPYSVIRSGEFRLIEFHEDKRVELYNLAKDISEQHDLAASQPEKAGQLQTKLHQWQKTVGAQFPTANPKYSDARETDVGGRN</sequence>
<dbReference type="SUPFAM" id="SSF53649">
    <property type="entry name" value="Alkaline phosphatase-like"/>
    <property type="match status" value="1"/>
</dbReference>
<feature type="region of interest" description="Disordered" evidence="7">
    <location>
        <begin position="179"/>
        <end position="198"/>
    </location>
</feature>
<name>A0A5C6F5J9_9BACT</name>
<dbReference type="Gene3D" id="3.40.720.10">
    <property type="entry name" value="Alkaline Phosphatase, subunit A"/>
    <property type="match status" value="1"/>
</dbReference>
<keyword evidence="10" id="KW-1185">Reference proteome</keyword>
<evidence type="ECO:0000256" key="1">
    <source>
        <dbReference type="ARBA" id="ARBA00001913"/>
    </source>
</evidence>
<dbReference type="InterPro" id="IPR017850">
    <property type="entry name" value="Alkaline_phosphatase_core_sf"/>
</dbReference>
<evidence type="ECO:0000256" key="4">
    <source>
        <dbReference type="ARBA" id="ARBA00022729"/>
    </source>
</evidence>
<dbReference type="GO" id="GO:0046872">
    <property type="term" value="F:metal ion binding"/>
    <property type="evidence" value="ECO:0007669"/>
    <property type="project" value="UniProtKB-KW"/>
</dbReference>
<dbReference type="RefSeq" id="WP_146457826.1">
    <property type="nucleotide sequence ID" value="NZ_SJPW01000003.1"/>
</dbReference>